<keyword evidence="2" id="KW-0808">Transferase</keyword>
<dbReference type="PANTHER" id="PTHR43328">
    <property type="entry name" value="ACETYLTRANSFERASE-RELATED"/>
    <property type="match status" value="1"/>
</dbReference>
<gene>
    <name evidence="2" type="ORF">FZD51_17755</name>
</gene>
<sequence length="164" mass="18407">MEKTALIKTVSLEFYKNEDESRLKGYQLPEEQLGFTSMPVPAIEACLQEDDRHPIIIQYGEDIAGFFVLHGKGGAIKYSPNEQAMLLRAYSISSSYQGKGIAGESLRLLPDFVKKHFPDKNEIVLGVNHSNHAAQHVYKKAGFIDQGLRITGKKGEQYVLHMQL</sequence>
<dbReference type="InterPro" id="IPR000182">
    <property type="entry name" value="GNAT_dom"/>
</dbReference>
<evidence type="ECO:0000313" key="2">
    <source>
        <dbReference type="EMBL" id="TYS45893.1"/>
    </source>
</evidence>
<dbReference type="GO" id="GO:0016747">
    <property type="term" value="F:acyltransferase activity, transferring groups other than amino-acyl groups"/>
    <property type="evidence" value="ECO:0007669"/>
    <property type="project" value="InterPro"/>
</dbReference>
<dbReference type="EMBL" id="VTER01000009">
    <property type="protein sequence ID" value="TYS45893.1"/>
    <property type="molecule type" value="Genomic_DNA"/>
</dbReference>
<organism evidence="2 3">
    <name type="scientific">Bacillus infantis</name>
    <dbReference type="NCBI Taxonomy" id="324767"/>
    <lineage>
        <taxon>Bacteria</taxon>
        <taxon>Bacillati</taxon>
        <taxon>Bacillota</taxon>
        <taxon>Bacilli</taxon>
        <taxon>Bacillales</taxon>
        <taxon>Bacillaceae</taxon>
        <taxon>Bacillus</taxon>
    </lineage>
</organism>
<dbReference type="RefSeq" id="WP_148975994.1">
    <property type="nucleotide sequence ID" value="NZ_JAHXNN010000018.1"/>
</dbReference>
<dbReference type="InterPro" id="IPR016181">
    <property type="entry name" value="Acyl_CoA_acyltransferase"/>
</dbReference>
<dbReference type="AlphaFoldDB" id="A0A5D4R3E5"/>
<accession>A0A5D4R3E5</accession>
<evidence type="ECO:0000313" key="3">
    <source>
        <dbReference type="Proteomes" id="UP000322139"/>
    </source>
</evidence>
<dbReference type="Proteomes" id="UP000322139">
    <property type="component" value="Unassembled WGS sequence"/>
</dbReference>
<name>A0A5D4R3E5_9BACI</name>
<dbReference type="PROSITE" id="PS51186">
    <property type="entry name" value="GNAT"/>
    <property type="match status" value="1"/>
</dbReference>
<evidence type="ECO:0000259" key="1">
    <source>
        <dbReference type="PROSITE" id="PS51186"/>
    </source>
</evidence>
<proteinExistence type="predicted"/>
<comment type="caution">
    <text evidence="2">The sequence shown here is derived from an EMBL/GenBank/DDBJ whole genome shotgun (WGS) entry which is preliminary data.</text>
</comment>
<dbReference type="PANTHER" id="PTHR43328:SF1">
    <property type="entry name" value="N-ACETYLTRANSFERASE DOMAIN-CONTAINING PROTEIN"/>
    <property type="match status" value="1"/>
</dbReference>
<dbReference type="SUPFAM" id="SSF55729">
    <property type="entry name" value="Acyl-CoA N-acyltransferases (Nat)"/>
    <property type="match status" value="1"/>
</dbReference>
<reference evidence="2 3" key="1">
    <citation type="submission" date="2019-08" db="EMBL/GenBank/DDBJ databases">
        <title>Bacillus genomes from the desert of Cuatro Cienegas, Coahuila.</title>
        <authorList>
            <person name="Olmedo-Alvarez G."/>
        </authorList>
    </citation>
    <scope>NUCLEOTIDE SEQUENCE [LARGE SCALE GENOMIC DNA]</scope>
    <source>
        <strain evidence="2 3">CH446_14T</strain>
    </source>
</reference>
<dbReference type="Pfam" id="PF00583">
    <property type="entry name" value="Acetyltransf_1"/>
    <property type="match status" value="1"/>
</dbReference>
<feature type="domain" description="N-acetyltransferase" evidence="1">
    <location>
        <begin position="12"/>
        <end position="164"/>
    </location>
</feature>
<protein>
    <submittedName>
        <fullName evidence="2">GNAT family N-acetyltransferase</fullName>
    </submittedName>
</protein>
<dbReference type="Gene3D" id="3.40.630.30">
    <property type="match status" value="1"/>
</dbReference>